<comment type="similarity">
    <text evidence="7">Belongs to the binding-protein-dependent transport system permease family.</text>
</comment>
<keyword evidence="6 7" id="KW-0472">Membrane</keyword>
<organism evidence="10 11">
    <name type="scientific">Kribbella sandramycini</name>
    <dbReference type="NCBI Taxonomy" id="60450"/>
    <lineage>
        <taxon>Bacteria</taxon>
        <taxon>Bacillati</taxon>
        <taxon>Actinomycetota</taxon>
        <taxon>Actinomycetes</taxon>
        <taxon>Propionibacteriales</taxon>
        <taxon>Kribbellaceae</taxon>
        <taxon>Kribbella</taxon>
    </lineage>
</organism>
<keyword evidence="5 7" id="KW-1133">Transmembrane helix</keyword>
<dbReference type="Gene3D" id="1.10.3720.10">
    <property type="entry name" value="MetI-like"/>
    <property type="match status" value="1"/>
</dbReference>
<evidence type="ECO:0000256" key="7">
    <source>
        <dbReference type="RuleBase" id="RU363032"/>
    </source>
</evidence>
<feature type="region of interest" description="Disordered" evidence="8">
    <location>
        <begin position="1"/>
        <end position="37"/>
    </location>
</feature>
<feature type="transmembrane region" description="Helical" evidence="7">
    <location>
        <begin position="47"/>
        <end position="69"/>
    </location>
</feature>
<keyword evidence="2 7" id="KW-0813">Transport</keyword>
<evidence type="ECO:0000256" key="5">
    <source>
        <dbReference type="ARBA" id="ARBA00022989"/>
    </source>
</evidence>
<evidence type="ECO:0000256" key="8">
    <source>
        <dbReference type="SAM" id="MobiDB-lite"/>
    </source>
</evidence>
<evidence type="ECO:0000313" key="11">
    <source>
        <dbReference type="Proteomes" id="UP000534306"/>
    </source>
</evidence>
<dbReference type="GO" id="GO:0055085">
    <property type="term" value="P:transmembrane transport"/>
    <property type="evidence" value="ECO:0007669"/>
    <property type="project" value="InterPro"/>
</dbReference>
<name>A0A7Y4P135_9ACTN</name>
<feature type="transmembrane region" description="Helical" evidence="7">
    <location>
        <begin position="149"/>
        <end position="169"/>
    </location>
</feature>
<evidence type="ECO:0000256" key="2">
    <source>
        <dbReference type="ARBA" id="ARBA00022448"/>
    </source>
</evidence>
<dbReference type="CDD" id="cd06261">
    <property type="entry name" value="TM_PBP2"/>
    <property type="match status" value="1"/>
</dbReference>
<proteinExistence type="inferred from homology"/>
<dbReference type="PROSITE" id="PS50928">
    <property type="entry name" value="ABC_TM1"/>
    <property type="match status" value="1"/>
</dbReference>
<dbReference type="InterPro" id="IPR035906">
    <property type="entry name" value="MetI-like_sf"/>
</dbReference>
<feature type="domain" description="ABC transmembrane type-1" evidence="9">
    <location>
        <begin position="111"/>
        <end position="323"/>
    </location>
</feature>
<dbReference type="AlphaFoldDB" id="A0A7Y4P135"/>
<evidence type="ECO:0000256" key="6">
    <source>
        <dbReference type="ARBA" id="ARBA00023136"/>
    </source>
</evidence>
<evidence type="ECO:0000256" key="4">
    <source>
        <dbReference type="ARBA" id="ARBA00022692"/>
    </source>
</evidence>
<dbReference type="InterPro" id="IPR000515">
    <property type="entry name" value="MetI-like"/>
</dbReference>
<dbReference type="GO" id="GO:0005886">
    <property type="term" value="C:plasma membrane"/>
    <property type="evidence" value="ECO:0007669"/>
    <property type="project" value="UniProtKB-SubCell"/>
</dbReference>
<protein>
    <submittedName>
        <fullName evidence="10">Sugar ABC transporter permease</fullName>
    </submittedName>
</protein>
<comment type="caution">
    <text evidence="10">The sequence shown here is derived from an EMBL/GenBank/DDBJ whole genome shotgun (WGS) entry which is preliminary data.</text>
</comment>
<sequence>MSADPHRNDGSTRTASADAGHQPPSQPRGRAPKAPLRVDRSLDRQTVAAWVLALPFVVLFLGFTAGPVLGSLGMSFTDTRQRDLRTPFAVEGVGFENYVKALQDETFRKAAFNTAYFVVLGVPLTLVAALAAAVLLDRGIKRFQAWFKVAYYLPVVTSIVAIAVIWRFVLSPDAGLLNTVLGWVGIDGPNWLGSKTWAMPSLIAMAVWRNFGSAMIIFLAGLQGIPQSVEEAGQLDGATAWQRFRHLIVPLLRPTILFTSVTTGIGYLQFFEEPFVMTQGGPLNSTISVSMYTYQQFGFGNYGLATSMAYLLFVVIAVVTFIQFRLLREK</sequence>
<keyword evidence="3" id="KW-1003">Cell membrane</keyword>
<dbReference type="PANTHER" id="PTHR30193">
    <property type="entry name" value="ABC TRANSPORTER PERMEASE PROTEIN"/>
    <property type="match status" value="1"/>
</dbReference>
<feature type="transmembrane region" description="Helical" evidence="7">
    <location>
        <begin position="251"/>
        <end position="270"/>
    </location>
</feature>
<feature type="compositionally biased region" description="Basic and acidic residues" evidence="8">
    <location>
        <begin position="1"/>
        <end position="10"/>
    </location>
</feature>
<evidence type="ECO:0000259" key="9">
    <source>
        <dbReference type="PROSITE" id="PS50928"/>
    </source>
</evidence>
<reference evidence="10 11" key="1">
    <citation type="submission" date="2020-05" db="EMBL/GenBank/DDBJ databases">
        <title>Genome sequence of Kribbella sandramycini ATCC 39419.</title>
        <authorList>
            <person name="Maclea K.S."/>
            <person name="Fair J.L."/>
        </authorList>
    </citation>
    <scope>NUCLEOTIDE SEQUENCE [LARGE SCALE GENOMIC DNA]</scope>
    <source>
        <strain evidence="10 11">ATCC 39419</strain>
    </source>
</reference>
<keyword evidence="4 7" id="KW-0812">Transmembrane</keyword>
<dbReference type="InterPro" id="IPR051393">
    <property type="entry name" value="ABC_transporter_permease"/>
</dbReference>
<evidence type="ECO:0000256" key="1">
    <source>
        <dbReference type="ARBA" id="ARBA00004651"/>
    </source>
</evidence>
<feature type="transmembrane region" description="Helical" evidence="7">
    <location>
        <begin position="308"/>
        <end position="327"/>
    </location>
</feature>
<dbReference type="EMBL" id="JABJRC010000006">
    <property type="protein sequence ID" value="NOL43281.1"/>
    <property type="molecule type" value="Genomic_DNA"/>
</dbReference>
<dbReference type="Proteomes" id="UP000534306">
    <property type="component" value="Unassembled WGS sequence"/>
</dbReference>
<evidence type="ECO:0000313" key="10">
    <source>
        <dbReference type="EMBL" id="NOL43281.1"/>
    </source>
</evidence>
<comment type="subcellular location">
    <subcellularLocation>
        <location evidence="1 7">Cell membrane</location>
        <topology evidence="1 7">Multi-pass membrane protein</topology>
    </subcellularLocation>
</comment>
<dbReference type="PANTHER" id="PTHR30193:SF37">
    <property type="entry name" value="INNER MEMBRANE ABC TRANSPORTER PERMEASE PROTEIN YCJO"/>
    <property type="match status" value="1"/>
</dbReference>
<accession>A0A7Y4P135</accession>
<keyword evidence="11" id="KW-1185">Reference proteome</keyword>
<gene>
    <name evidence="10" type="ORF">HPO96_23835</name>
</gene>
<feature type="transmembrane region" description="Helical" evidence="7">
    <location>
        <begin position="197"/>
        <end position="220"/>
    </location>
</feature>
<feature type="transmembrane region" description="Helical" evidence="7">
    <location>
        <begin position="115"/>
        <end position="137"/>
    </location>
</feature>
<dbReference type="SUPFAM" id="SSF161098">
    <property type="entry name" value="MetI-like"/>
    <property type="match status" value="1"/>
</dbReference>
<dbReference type="Pfam" id="PF00528">
    <property type="entry name" value="BPD_transp_1"/>
    <property type="match status" value="1"/>
</dbReference>
<evidence type="ECO:0000256" key="3">
    <source>
        <dbReference type="ARBA" id="ARBA00022475"/>
    </source>
</evidence>